<evidence type="ECO:0000259" key="2">
    <source>
        <dbReference type="PROSITE" id="PS50006"/>
    </source>
</evidence>
<evidence type="ECO:0000313" key="3">
    <source>
        <dbReference type="EMBL" id="RGC49401.1"/>
    </source>
</evidence>
<dbReference type="Gene3D" id="2.60.200.20">
    <property type="match status" value="1"/>
</dbReference>
<dbReference type="AlphaFoldDB" id="A0A3E2XNX9"/>
<dbReference type="RefSeq" id="WP_117539342.1">
    <property type="nucleotide sequence ID" value="NZ_QVFD01000003.1"/>
</dbReference>
<dbReference type="OrthoDB" id="9783862at2"/>
<feature type="domain" description="FHA" evidence="2">
    <location>
        <begin position="121"/>
        <end position="166"/>
    </location>
</feature>
<comment type="caution">
    <text evidence="3">The sequence shown here is derived from an EMBL/GenBank/DDBJ whole genome shotgun (WGS) entry which is preliminary data.</text>
</comment>
<dbReference type="InterPro" id="IPR000253">
    <property type="entry name" value="FHA_dom"/>
</dbReference>
<keyword evidence="4" id="KW-1185">Reference proteome</keyword>
<feature type="transmembrane region" description="Helical" evidence="1">
    <location>
        <begin position="50"/>
        <end position="69"/>
    </location>
</feature>
<feature type="transmembrane region" description="Helical" evidence="1">
    <location>
        <begin position="12"/>
        <end position="38"/>
    </location>
</feature>
<proteinExistence type="predicted"/>
<keyword evidence="1" id="KW-1133">Transmembrane helix</keyword>
<dbReference type="SUPFAM" id="SSF49879">
    <property type="entry name" value="SMAD/FHA domain"/>
    <property type="match status" value="1"/>
</dbReference>
<dbReference type="EMBL" id="QVFD01000003">
    <property type="protein sequence ID" value="RGC49401.1"/>
    <property type="molecule type" value="Genomic_DNA"/>
</dbReference>
<dbReference type="Pfam" id="PF00498">
    <property type="entry name" value="FHA"/>
    <property type="match status" value="1"/>
</dbReference>
<protein>
    <submittedName>
        <fullName evidence="3">FHA domain-containing protein</fullName>
    </submittedName>
</protein>
<name>A0A3E2XNX9_9FIRM</name>
<accession>A0A3E2XNX9</accession>
<dbReference type="Proteomes" id="UP000261231">
    <property type="component" value="Unassembled WGS sequence"/>
</dbReference>
<gene>
    <name evidence="3" type="ORF">DW747_05520</name>
</gene>
<keyword evidence="1" id="KW-0472">Membrane</keyword>
<keyword evidence="1" id="KW-0812">Transmembrane</keyword>
<dbReference type="InterPro" id="IPR008984">
    <property type="entry name" value="SMAD_FHA_dom_sf"/>
</dbReference>
<evidence type="ECO:0000256" key="1">
    <source>
        <dbReference type="SAM" id="Phobius"/>
    </source>
</evidence>
<organism evidence="3 4">
    <name type="scientific">Coprococcus catus</name>
    <dbReference type="NCBI Taxonomy" id="116085"/>
    <lineage>
        <taxon>Bacteria</taxon>
        <taxon>Bacillati</taxon>
        <taxon>Bacillota</taxon>
        <taxon>Clostridia</taxon>
        <taxon>Lachnospirales</taxon>
        <taxon>Lachnospiraceae</taxon>
        <taxon>Coprococcus</taxon>
    </lineage>
</organism>
<evidence type="ECO:0000313" key="4">
    <source>
        <dbReference type="Proteomes" id="UP000261231"/>
    </source>
</evidence>
<sequence length="200" mass="21912">MKDTYSRGYKAAALVLLLIELAVLCLPVFGGSTAFLLLKGFWQHGNPLQHIAAPLLLLICPAISLFLLLKIQTSRTADTTDKFVKDLLPHNENTPADCGTLFFLSGPLTNQSFPLPAYTNVFLGRSSQLCQIVVNTADISRKHICLCYHAAQHTFVITDYSANGTYNTDGERLIANTSIEVPDGSVFYIGNKQTSFRLSA</sequence>
<dbReference type="CDD" id="cd00060">
    <property type="entry name" value="FHA"/>
    <property type="match status" value="1"/>
</dbReference>
<reference evidence="3 4" key="1">
    <citation type="submission" date="2018-08" db="EMBL/GenBank/DDBJ databases">
        <title>A genome reference for cultivated species of the human gut microbiota.</title>
        <authorList>
            <person name="Zou Y."/>
            <person name="Xue W."/>
            <person name="Luo G."/>
        </authorList>
    </citation>
    <scope>NUCLEOTIDE SEQUENCE [LARGE SCALE GENOMIC DNA]</scope>
    <source>
        <strain evidence="3 4">AM28-39</strain>
    </source>
</reference>
<dbReference type="PROSITE" id="PS50006">
    <property type="entry name" value="FHA_DOMAIN"/>
    <property type="match status" value="1"/>
</dbReference>